<accession>A0A7X6MBV8</accession>
<keyword evidence="3" id="KW-1185">Reference proteome</keyword>
<organism evidence="2 3">
    <name type="scientific">Nocardiopsis alborubida</name>
    <dbReference type="NCBI Taxonomy" id="146802"/>
    <lineage>
        <taxon>Bacteria</taxon>
        <taxon>Bacillati</taxon>
        <taxon>Actinomycetota</taxon>
        <taxon>Actinomycetes</taxon>
        <taxon>Streptosporangiales</taxon>
        <taxon>Nocardiopsidaceae</taxon>
        <taxon>Nocardiopsis</taxon>
    </lineage>
</organism>
<evidence type="ECO:0000256" key="1">
    <source>
        <dbReference type="SAM" id="Phobius"/>
    </source>
</evidence>
<evidence type="ECO:0008006" key="4">
    <source>
        <dbReference type="Google" id="ProtNLM"/>
    </source>
</evidence>
<feature type="transmembrane region" description="Helical" evidence="1">
    <location>
        <begin position="41"/>
        <end position="61"/>
    </location>
</feature>
<protein>
    <recommendedName>
        <fullName evidence="4">ATP synthase protein I</fullName>
    </recommendedName>
</protein>
<dbReference type="Proteomes" id="UP000553209">
    <property type="component" value="Unassembled WGS sequence"/>
</dbReference>
<feature type="transmembrane region" description="Helical" evidence="1">
    <location>
        <begin position="68"/>
        <end position="90"/>
    </location>
</feature>
<evidence type="ECO:0000313" key="3">
    <source>
        <dbReference type="Proteomes" id="UP000553209"/>
    </source>
</evidence>
<dbReference type="AlphaFoldDB" id="A0A7X6MBV8"/>
<dbReference type="EMBL" id="JAAXPG010000010">
    <property type="protein sequence ID" value="NKY98427.1"/>
    <property type="molecule type" value="Genomic_DNA"/>
</dbReference>
<comment type="caution">
    <text evidence="2">The sequence shown here is derived from an EMBL/GenBank/DDBJ whole genome shotgun (WGS) entry which is preliminary data.</text>
</comment>
<reference evidence="2 3" key="1">
    <citation type="submission" date="2020-04" db="EMBL/GenBank/DDBJ databases">
        <title>MicrobeNet Type strains.</title>
        <authorList>
            <person name="Nicholson A.C."/>
        </authorList>
    </citation>
    <scope>NUCLEOTIDE SEQUENCE [LARGE SCALE GENOMIC DNA]</scope>
    <source>
        <strain evidence="2 3">ATCC 23612</strain>
    </source>
</reference>
<gene>
    <name evidence="2" type="ORF">HGB44_12285</name>
</gene>
<dbReference type="RefSeq" id="WP_061078090.1">
    <property type="nucleotide sequence ID" value="NZ_JAAXPG010000010.1"/>
</dbReference>
<name>A0A7X6MBV8_9ACTN</name>
<feature type="transmembrane region" description="Helical" evidence="1">
    <location>
        <begin position="12"/>
        <end position="35"/>
    </location>
</feature>
<keyword evidence="1" id="KW-0812">Transmembrane</keyword>
<proteinExistence type="predicted"/>
<evidence type="ECO:0000313" key="2">
    <source>
        <dbReference type="EMBL" id="NKY98427.1"/>
    </source>
</evidence>
<keyword evidence="1" id="KW-1133">Transmembrane helix</keyword>
<sequence>MQENDAWRAFRGAALPGVACALLALAVSALLAGTAGLAGSALASVIILACFGLGQAGVIIVTRRNKDLFLAANLVGFVLKMAVLGVVLVTLGRSSFVAGLDSAAFVYSALAVVLAWLGGQTWTIARTKTLHVDPVESSGTG</sequence>
<feature type="transmembrane region" description="Helical" evidence="1">
    <location>
        <begin position="96"/>
        <end position="118"/>
    </location>
</feature>
<keyword evidence="1" id="KW-0472">Membrane</keyword>